<proteinExistence type="predicted"/>
<keyword evidence="2" id="KW-1185">Reference proteome</keyword>
<gene>
    <name evidence="1" type="ORF">H8S00_00110</name>
</gene>
<comment type="caution">
    <text evidence="1">The sequence shown here is derived from an EMBL/GenBank/DDBJ whole genome shotgun (WGS) entry which is preliminary data.</text>
</comment>
<dbReference type="Proteomes" id="UP000597877">
    <property type="component" value="Unassembled WGS sequence"/>
</dbReference>
<accession>A0ABR7EYL1</accession>
<evidence type="ECO:0000313" key="2">
    <source>
        <dbReference type="Proteomes" id="UP000597877"/>
    </source>
</evidence>
<organism evidence="1 2">
    <name type="scientific">Eubacterium segne</name>
    <dbReference type="NCBI Taxonomy" id="2763045"/>
    <lineage>
        <taxon>Bacteria</taxon>
        <taxon>Bacillati</taxon>
        <taxon>Bacillota</taxon>
        <taxon>Clostridia</taxon>
        <taxon>Eubacteriales</taxon>
        <taxon>Eubacteriaceae</taxon>
        <taxon>Eubacterium</taxon>
    </lineage>
</organism>
<protein>
    <submittedName>
        <fullName evidence="1">Uncharacterized protein</fullName>
    </submittedName>
</protein>
<name>A0ABR7EYL1_9FIRM</name>
<reference evidence="1 2" key="1">
    <citation type="submission" date="2020-08" db="EMBL/GenBank/DDBJ databases">
        <title>Genome public.</title>
        <authorList>
            <person name="Liu C."/>
            <person name="Sun Q."/>
        </authorList>
    </citation>
    <scope>NUCLEOTIDE SEQUENCE [LARGE SCALE GENOMIC DNA]</scope>
    <source>
        <strain evidence="1 2">BX4</strain>
    </source>
</reference>
<dbReference type="RefSeq" id="WP_118589085.1">
    <property type="nucleotide sequence ID" value="NZ_JACOOZ010000001.1"/>
</dbReference>
<evidence type="ECO:0000313" key="1">
    <source>
        <dbReference type="EMBL" id="MBC5666404.1"/>
    </source>
</evidence>
<dbReference type="EMBL" id="JACOOZ010000001">
    <property type="protein sequence ID" value="MBC5666404.1"/>
    <property type="molecule type" value="Genomic_DNA"/>
</dbReference>
<sequence length="128" mass="14050">MRISKNKNFICILLSISLILSGMFYNVLTPQSVLDDFAPDKTTTYYSVKDVLPVSVSTKSENQNTTVSSNKLKSSSTYLGGFGGIVANAAFFLHNSFCSDLIALVCCNDNLNSHTVILNYIHQQDGKK</sequence>